<gene>
    <name evidence="2" type="ORF">OFUS_LOCUS18332</name>
</gene>
<dbReference type="InterPro" id="IPR011992">
    <property type="entry name" value="EF-hand-dom_pair"/>
</dbReference>
<organism evidence="2 3">
    <name type="scientific">Owenia fusiformis</name>
    <name type="common">Polychaete worm</name>
    <dbReference type="NCBI Taxonomy" id="6347"/>
    <lineage>
        <taxon>Eukaryota</taxon>
        <taxon>Metazoa</taxon>
        <taxon>Spiralia</taxon>
        <taxon>Lophotrochozoa</taxon>
        <taxon>Annelida</taxon>
        <taxon>Polychaeta</taxon>
        <taxon>Sedentaria</taxon>
        <taxon>Canalipalpata</taxon>
        <taxon>Sabellida</taxon>
        <taxon>Oweniida</taxon>
        <taxon>Oweniidae</taxon>
        <taxon>Owenia</taxon>
    </lineage>
</organism>
<dbReference type="SUPFAM" id="SSF47473">
    <property type="entry name" value="EF-hand"/>
    <property type="match status" value="1"/>
</dbReference>
<proteinExistence type="predicted"/>
<dbReference type="PROSITE" id="PS00018">
    <property type="entry name" value="EF_HAND_1"/>
    <property type="match status" value="1"/>
</dbReference>
<reference evidence="2" key="1">
    <citation type="submission" date="2022-03" db="EMBL/GenBank/DDBJ databases">
        <authorList>
            <person name="Martin C."/>
        </authorList>
    </citation>
    <scope>NUCLEOTIDE SEQUENCE</scope>
</reference>
<accession>A0A8S4PI91</accession>
<dbReference type="AlphaFoldDB" id="A0A8S4PI91"/>
<dbReference type="InterPro" id="IPR018247">
    <property type="entry name" value="EF_Hand_1_Ca_BS"/>
</dbReference>
<comment type="caution">
    <text evidence="2">The sequence shown here is derived from an EMBL/GenBank/DDBJ whole genome shotgun (WGS) entry which is preliminary data.</text>
</comment>
<name>A0A8S4PI91_OWEFU</name>
<evidence type="ECO:0000313" key="2">
    <source>
        <dbReference type="EMBL" id="CAH1793488.1"/>
    </source>
</evidence>
<dbReference type="Gene3D" id="1.10.238.10">
    <property type="entry name" value="EF-hand"/>
    <property type="match status" value="1"/>
</dbReference>
<dbReference type="EMBL" id="CAIIXF020000009">
    <property type="protein sequence ID" value="CAH1793488.1"/>
    <property type="molecule type" value="Genomic_DNA"/>
</dbReference>
<evidence type="ECO:0000313" key="3">
    <source>
        <dbReference type="Proteomes" id="UP000749559"/>
    </source>
</evidence>
<sequence length="286" mass="33692">MATTDFKDDPFWMSKMKYQFQSWFDLNGSGSIENDDFNKLFDSMVAAKNGERKFDINLFREMTVGFNVSMGKENPGNIFGEMLVKLTCCETEFERTEFWEEKHRHQFNVWFDQDGYGFVEKEDFHQHAKNIIALTKWAEGSPKWQRCNDVMRGLWRELKRGADTNFNNKVTVDEYLNFMEYMCREIKAKTMKIPYWYGSYFDLYFDVIDSLGNGDGLITEDAFVSAYRPFKIPDDVIEKCFNEMTYGGRIAMDRDYWNLCSIQFLHSTDINSPGNILGKMLTGKYD</sequence>
<dbReference type="Proteomes" id="UP000749559">
    <property type="component" value="Unassembled WGS sequence"/>
</dbReference>
<keyword evidence="1" id="KW-0106">Calcium</keyword>
<keyword evidence="3" id="KW-1185">Reference proteome</keyword>
<evidence type="ECO:0000256" key="1">
    <source>
        <dbReference type="ARBA" id="ARBA00022837"/>
    </source>
</evidence>
<protein>
    <submittedName>
        <fullName evidence="2">Uncharacterized protein</fullName>
    </submittedName>
</protein>
<dbReference type="OrthoDB" id="9974725at2759"/>